<evidence type="ECO:0000313" key="12">
    <source>
        <dbReference type="EMBL" id="ADH64106.1"/>
    </source>
</evidence>
<dbReference type="Pfam" id="PF03449">
    <property type="entry name" value="GreA_GreB_N"/>
    <property type="match status" value="1"/>
</dbReference>
<evidence type="ECO:0000256" key="8">
    <source>
        <dbReference type="HAMAP-Rule" id="MF_00105"/>
    </source>
</evidence>
<proteinExistence type="inferred from homology"/>
<keyword evidence="13" id="KW-1185">Reference proteome</keyword>
<evidence type="ECO:0000259" key="10">
    <source>
        <dbReference type="Pfam" id="PF01272"/>
    </source>
</evidence>
<keyword evidence="12" id="KW-0251">Elongation factor</keyword>
<comment type="function">
    <text evidence="6 8 9">Necessary for efficient RNA polymerase transcription elongation past template-encoded arresting sites. The arresting sites in DNA have the property of trapping a certain fraction of elongating RNA polymerases that pass through, resulting in locked ternary complexes. Cleavage of the nascent transcript by cleavage factors such as GreA or GreB allows the resumption of elongation from the new 3'terminus. GreA releases sequences of 2 to 3 nucleotides.</text>
</comment>
<keyword evidence="4 8" id="KW-0238">DNA-binding</keyword>
<sequence length="159" mass="17515">MSQNKPVYLTAEGLKRLQDELTTLKTVKRQEIAAAFEQAIEEGDLRENAGYDEARRAQWDNDRRISELESILARAVVVEAGNGTPLEVGLGVSVELETDTGARMSLTIVGSHEADVFNGKISNESPMGQRLMGKKVGDRVEYPSPKGVQSYTIVELSYK</sequence>
<evidence type="ECO:0000256" key="2">
    <source>
        <dbReference type="ARBA" id="ARBA00013729"/>
    </source>
</evidence>
<evidence type="ECO:0000256" key="3">
    <source>
        <dbReference type="ARBA" id="ARBA00023015"/>
    </source>
</evidence>
<dbReference type="SUPFAM" id="SSF54534">
    <property type="entry name" value="FKBP-like"/>
    <property type="match status" value="1"/>
</dbReference>
<evidence type="ECO:0000256" key="1">
    <source>
        <dbReference type="ARBA" id="ARBA00008213"/>
    </source>
</evidence>
<dbReference type="SUPFAM" id="SSF46557">
    <property type="entry name" value="GreA transcript cleavage protein, N-terminal domain"/>
    <property type="match status" value="1"/>
</dbReference>
<keyword evidence="5 8" id="KW-0804">Transcription</keyword>
<keyword evidence="12" id="KW-0648">Protein biosynthesis</keyword>
<feature type="domain" description="Transcription elongation factor GreA/GreB C-terminal" evidence="10">
    <location>
        <begin position="87"/>
        <end position="158"/>
    </location>
</feature>
<name>D7BID1_ALLS1</name>
<dbReference type="eggNOG" id="COG0782">
    <property type="taxonomic scope" value="Bacteria"/>
</dbReference>
<dbReference type="Gene3D" id="3.10.50.30">
    <property type="entry name" value="Transcription elongation factor, GreA/GreB, C-terminal domain"/>
    <property type="match status" value="1"/>
</dbReference>
<dbReference type="RefSeq" id="WP_013158651.1">
    <property type="nucleotide sequence ID" value="NC_014212.1"/>
</dbReference>
<dbReference type="InterPro" id="IPR036805">
    <property type="entry name" value="Tscrpt_elong_fac_GreA/B_N_sf"/>
</dbReference>
<dbReference type="OrthoDB" id="9808774at2"/>
<dbReference type="GO" id="GO:0003677">
    <property type="term" value="F:DNA binding"/>
    <property type="evidence" value="ECO:0007669"/>
    <property type="project" value="UniProtKB-UniRule"/>
</dbReference>
<dbReference type="FunFam" id="3.10.50.30:FF:000001">
    <property type="entry name" value="Transcription elongation factor GreA"/>
    <property type="match status" value="1"/>
</dbReference>
<evidence type="ECO:0000259" key="11">
    <source>
        <dbReference type="Pfam" id="PF03449"/>
    </source>
</evidence>
<dbReference type="Proteomes" id="UP000001916">
    <property type="component" value="Chromosome"/>
</dbReference>
<dbReference type="GO" id="GO:0070063">
    <property type="term" value="F:RNA polymerase binding"/>
    <property type="evidence" value="ECO:0007669"/>
    <property type="project" value="InterPro"/>
</dbReference>
<dbReference type="FunFam" id="1.10.287.180:FF:000001">
    <property type="entry name" value="Transcription elongation factor GreA"/>
    <property type="match status" value="1"/>
</dbReference>
<dbReference type="Pfam" id="PF01272">
    <property type="entry name" value="GreA_GreB"/>
    <property type="match status" value="1"/>
</dbReference>
<dbReference type="InterPro" id="IPR001437">
    <property type="entry name" value="Tscrpt_elong_fac_GreA/B_C"/>
</dbReference>
<dbReference type="KEGG" id="msv:Mesil_2238"/>
<dbReference type="NCBIfam" id="NF001263">
    <property type="entry name" value="PRK00226.1-4"/>
    <property type="match status" value="1"/>
</dbReference>
<evidence type="ECO:0000256" key="5">
    <source>
        <dbReference type="ARBA" id="ARBA00023163"/>
    </source>
</evidence>
<dbReference type="PANTHER" id="PTHR30437">
    <property type="entry name" value="TRANSCRIPTION ELONGATION FACTOR GREA"/>
    <property type="match status" value="1"/>
</dbReference>
<dbReference type="Gene3D" id="1.10.287.180">
    <property type="entry name" value="Transcription elongation factor, GreA/GreB, N-terminal domain"/>
    <property type="match status" value="1"/>
</dbReference>
<dbReference type="EMBL" id="CP002042">
    <property type="protein sequence ID" value="ADH64106.1"/>
    <property type="molecule type" value="Genomic_DNA"/>
</dbReference>
<dbReference type="PIRSF" id="PIRSF006092">
    <property type="entry name" value="GreA_GreB"/>
    <property type="match status" value="1"/>
</dbReference>
<reference evidence="12 13" key="1">
    <citation type="journal article" date="2010" name="Stand. Genomic Sci.">
        <title>Complete genome sequence of Meiothermus silvanus type strain (VI-R2).</title>
        <authorList>
            <person name="Sikorski J."/>
            <person name="Tindall B.J."/>
            <person name="Lowry S."/>
            <person name="Lucas S."/>
            <person name="Nolan M."/>
            <person name="Copeland A."/>
            <person name="Glavina Del Rio T."/>
            <person name="Tice H."/>
            <person name="Cheng J.F."/>
            <person name="Han C."/>
            <person name="Pitluck S."/>
            <person name="Liolios K."/>
            <person name="Ivanova N."/>
            <person name="Mavromatis K."/>
            <person name="Mikhailova N."/>
            <person name="Pati A."/>
            <person name="Goodwin L."/>
            <person name="Chen A."/>
            <person name="Palaniappan K."/>
            <person name="Land M."/>
            <person name="Hauser L."/>
            <person name="Chang Y.J."/>
            <person name="Jeffries C.D."/>
            <person name="Rohde M."/>
            <person name="Goker M."/>
            <person name="Woyke T."/>
            <person name="Bristow J."/>
            <person name="Eisen J.A."/>
            <person name="Markowitz V."/>
            <person name="Hugenholtz P."/>
            <person name="Kyrpides N.C."/>
            <person name="Klenk H.P."/>
            <person name="Lapidus A."/>
        </authorList>
    </citation>
    <scope>NUCLEOTIDE SEQUENCE [LARGE SCALE GENOMIC DNA]</scope>
    <source>
        <strain evidence="13">ATCC 700542 / DSM 9946 / VI-R2</strain>
    </source>
</reference>
<dbReference type="InterPro" id="IPR022691">
    <property type="entry name" value="Tscrpt_elong_fac_GreA/B_N"/>
</dbReference>
<keyword evidence="3 8" id="KW-0805">Transcription regulation</keyword>
<protein>
    <recommendedName>
        <fullName evidence="2 8">Transcription elongation factor GreA</fullName>
    </recommendedName>
    <alternativeName>
        <fullName evidence="7 8">Transcript cleavage factor GreA</fullName>
    </alternativeName>
</protein>
<feature type="domain" description="Transcription elongation factor GreA/GreB N-terminal" evidence="11">
    <location>
        <begin position="7"/>
        <end position="77"/>
    </location>
</feature>
<dbReference type="STRING" id="526227.Mesil_2238"/>
<organism evidence="12 13">
    <name type="scientific">Allomeiothermus silvanus (strain ATCC 700542 / DSM 9946 / NBRC 106475 / NCIMB 13440 / VI-R2)</name>
    <name type="common">Thermus silvanus</name>
    <dbReference type="NCBI Taxonomy" id="526227"/>
    <lineage>
        <taxon>Bacteria</taxon>
        <taxon>Thermotogati</taxon>
        <taxon>Deinococcota</taxon>
        <taxon>Deinococci</taxon>
        <taxon>Thermales</taxon>
        <taxon>Thermaceae</taxon>
        <taxon>Allomeiothermus</taxon>
    </lineage>
</organism>
<dbReference type="GO" id="GO:0006354">
    <property type="term" value="P:DNA-templated transcription elongation"/>
    <property type="evidence" value="ECO:0007669"/>
    <property type="project" value="TreeGrafter"/>
</dbReference>
<gene>
    <name evidence="8" type="primary">greA</name>
    <name evidence="12" type="ordered locus">Mesil_2238</name>
</gene>
<dbReference type="AlphaFoldDB" id="D7BID1"/>
<comment type="similarity">
    <text evidence="1 8 9">Belongs to the GreA/GreB family.</text>
</comment>
<evidence type="ECO:0000256" key="9">
    <source>
        <dbReference type="RuleBase" id="RU000556"/>
    </source>
</evidence>
<dbReference type="GO" id="GO:0003746">
    <property type="term" value="F:translation elongation factor activity"/>
    <property type="evidence" value="ECO:0007669"/>
    <property type="project" value="UniProtKB-KW"/>
</dbReference>
<dbReference type="HAMAP" id="MF_00105">
    <property type="entry name" value="GreA_GreB"/>
    <property type="match status" value="1"/>
</dbReference>
<dbReference type="InterPro" id="IPR036953">
    <property type="entry name" value="GreA/GreB_C_sf"/>
</dbReference>
<accession>D7BID1</accession>
<dbReference type="HOGENOM" id="CLU_101379_2_0_0"/>
<dbReference type="InterPro" id="IPR023459">
    <property type="entry name" value="Tscrpt_elong_fac_GreA/B_fam"/>
</dbReference>
<dbReference type="PANTHER" id="PTHR30437:SF4">
    <property type="entry name" value="TRANSCRIPTION ELONGATION FACTOR GREA"/>
    <property type="match status" value="1"/>
</dbReference>
<dbReference type="GO" id="GO:0032784">
    <property type="term" value="P:regulation of DNA-templated transcription elongation"/>
    <property type="evidence" value="ECO:0007669"/>
    <property type="project" value="UniProtKB-UniRule"/>
</dbReference>
<evidence type="ECO:0000256" key="6">
    <source>
        <dbReference type="ARBA" id="ARBA00024916"/>
    </source>
</evidence>
<dbReference type="InterPro" id="IPR006359">
    <property type="entry name" value="Tscrpt_elong_fac_GreA"/>
</dbReference>
<dbReference type="InterPro" id="IPR028624">
    <property type="entry name" value="Tscrpt_elong_fac_GreA/B"/>
</dbReference>
<dbReference type="NCBIfam" id="TIGR01462">
    <property type="entry name" value="greA"/>
    <property type="match status" value="1"/>
</dbReference>
<evidence type="ECO:0000256" key="4">
    <source>
        <dbReference type="ARBA" id="ARBA00023125"/>
    </source>
</evidence>
<evidence type="ECO:0000256" key="7">
    <source>
        <dbReference type="ARBA" id="ARBA00030776"/>
    </source>
</evidence>
<evidence type="ECO:0000313" key="13">
    <source>
        <dbReference type="Proteomes" id="UP000001916"/>
    </source>
</evidence>